<dbReference type="InterPro" id="IPR027417">
    <property type="entry name" value="P-loop_NTPase"/>
</dbReference>
<feature type="domain" description="ABC transmembrane type-1" evidence="12">
    <location>
        <begin position="696"/>
        <end position="986"/>
    </location>
</feature>
<dbReference type="FunFam" id="3.40.50.300:FF:000205">
    <property type="entry name" value="ABC transporter B family member 4"/>
    <property type="match status" value="2"/>
</dbReference>
<feature type="transmembrane region" description="Helical" evidence="10">
    <location>
        <begin position="691"/>
        <end position="719"/>
    </location>
</feature>
<protein>
    <submittedName>
        <fullName evidence="13">P-loop containing nucleoside triphosphate hydrolase protein</fullName>
    </submittedName>
</protein>
<keyword evidence="5" id="KW-0677">Repeat</keyword>
<evidence type="ECO:0000256" key="6">
    <source>
        <dbReference type="ARBA" id="ARBA00022741"/>
    </source>
</evidence>
<feature type="transmembrane region" description="Helical" evidence="10">
    <location>
        <begin position="182"/>
        <end position="204"/>
    </location>
</feature>
<comment type="similarity">
    <text evidence="2">Belongs to the ABC transporter superfamily. ABCB family. Multidrug resistance exporter (TC 3.A.1.201) subfamily.</text>
</comment>
<dbReference type="FunFam" id="1.20.1560.10:FF:000018">
    <property type="entry name" value="ATP-binding cassette subfamily B member 11"/>
    <property type="match status" value="1"/>
</dbReference>
<dbReference type="CDD" id="cd18577">
    <property type="entry name" value="ABC_6TM_Pgp_ABCB1_D1_like"/>
    <property type="match status" value="1"/>
</dbReference>
<evidence type="ECO:0000256" key="10">
    <source>
        <dbReference type="SAM" id="Phobius"/>
    </source>
</evidence>
<evidence type="ECO:0000313" key="13">
    <source>
        <dbReference type="EMBL" id="KAI9244274.1"/>
    </source>
</evidence>
<gene>
    <name evidence="13" type="ORF">BDA99DRAFT_415653</name>
</gene>
<dbReference type="GO" id="GO:0005743">
    <property type="term" value="C:mitochondrial inner membrane"/>
    <property type="evidence" value="ECO:0007669"/>
    <property type="project" value="TreeGrafter"/>
</dbReference>
<dbReference type="GO" id="GO:0005524">
    <property type="term" value="F:ATP binding"/>
    <property type="evidence" value="ECO:0007669"/>
    <property type="project" value="UniProtKB-KW"/>
</dbReference>
<evidence type="ECO:0000256" key="3">
    <source>
        <dbReference type="ARBA" id="ARBA00022448"/>
    </source>
</evidence>
<organism evidence="13 14">
    <name type="scientific">Phascolomyces articulosus</name>
    <dbReference type="NCBI Taxonomy" id="60185"/>
    <lineage>
        <taxon>Eukaryota</taxon>
        <taxon>Fungi</taxon>
        <taxon>Fungi incertae sedis</taxon>
        <taxon>Mucoromycota</taxon>
        <taxon>Mucoromycotina</taxon>
        <taxon>Mucoromycetes</taxon>
        <taxon>Mucorales</taxon>
        <taxon>Lichtheimiaceae</taxon>
        <taxon>Phascolomyces</taxon>
    </lineage>
</organism>
<dbReference type="InterPro" id="IPR003439">
    <property type="entry name" value="ABC_transporter-like_ATP-bd"/>
</dbReference>
<evidence type="ECO:0000256" key="9">
    <source>
        <dbReference type="ARBA" id="ARBA00023136"/>
    </source>
</evidence>
<dbReference type="GO" id="GO:0090374">
    <property type="term" value="P:oligopeptide export from mitochondrion"/>
    <property type="evidence" value="ECO:0007669"/>
    <property type="project" value="TreeGrafter"/>
</dbReference>
<evidence type="ECO:0000256" key="4">
    <source>
        <dbReference type="ARBA" id="ARBA00022692"/>
    </source>
</evidence>
<accession>A0AAD5JWK5</accession>
<dbReference type="PROSITE" id="PS50929">
    <property type="entry name" value="ABC_TM1F"/>
    <property type="match status" value="2"/>
</dbReference>
<proteinExistence type="inferred from homology"/>
<dbReference type="Gene3D" id="1.20.1560.10">
    <property type="entry name" value="ABC transporter type 1, transmembrane domain"/>
    <property type="match status" value="1"/>
</dbReference>
<name>A0AAD5JWK5_9FUNG</name>
<comment type="subcellular location">
    <subcellularLocation>
        <location evidence="1">Membrane</location>
        <topology evidence="1">Multi-pass membrane protein</topology>
    </subcellularLocation>
</comment>
<keyword evidence="8 10" id="KW-1133">Transmembrane helix</keyword>
<keyword evidence="9 10" id="KW-0472">Membrane</keyword>
<evidence type="ECO:0000256" key="7">
    <source>
        <dbReference type="ARBA" id="ARBA00022840"/>
    </source>
</evidence>
<feature type="transmembrane region" description="Helical" evidence="10">
    <location>
        <begin position="921"/>
        <end position="940"/>
    </location>
</feature>
<dbReference type="Pfam" id="PF00005">
    <property type="entry name" value="ABC_tran"/>
    <property type="match status" value="2"/>
</dbReference>
<evidence type="ECO:0000256" key="1">
    <source>
        <dbReference type="ARBA" id="ARBA00004141"/>
    </source>
</evidence>
<feature type="domain" description="ABC transporter" evidence="11">
    <location>
        <begin position="1020"/>
        <end position="1262"/>
    </location>
</feature>
<dbReference type="CDD" id="cd18578">
    <property type="entry name" value="ABC_6TM_Pgp_ABCB1_D2_like"/>
    <property type="match status" value="1"/>
</dbReference>
<evidence type="ECO:0000256" key="2">
    <source>
        <dbReference type="ARBA" id="ARBA00007577"/>
    </source>
</evidence>
<feature type="domain" description="ABC transmembrane type-1" evidence="12">
    <location>
        <begin position="38"/>
        <end position="325"/>
    </location>
</feature>
<evidence type="ECO:0000256" key="8">
    <source>
        <dbReference type="ARBA" id="ARBA00022989"/>
    </source>
</evidence>
<dbReference type="InterPro" id="IPR039421">
    <property type="entry name" value="Type_1_exporter"/>
</dbReference>
<feature type="transmembrane region" description="Helical" evidence="10">
    <location>
        <begin position="34"/>
        <end position="62"/>
    </location>
</feature>
<dbReference type="SMART" id="SM00382">
    <property type="entry name" value="AAA"/>
    <property type="match status" value="2"/>
</dbReference>
<evidence type="ECO:0000256" key="5">
    <source>
        <dbReference type="ARBA" id="ARBA00022737"/>
    </source>
</evidence>
<dbReference type="GO" id="GO:0016887">
    <property type="term" value="F:ATP hydrolysis activity"/>
    <property type="evidence" value="ECO:0007669"/>
    <property type="project" value="InterPro"/>
</dbReference>
<dbReference type="PANTHER" id="PTHR43394">
    <property type="entry name" value="ATP-DEPENDENT PERMEASE MDL1, MITOCHONDRIAL"/>
    <property type="match status" value="1"/>
</dbReference>
<dbReference type="CDD" id="cd03249">
    <property type="entry name" value="ABC_MTABC3_MDL1_MDL2"/>
    <property type="match status" value="2"/>
</dbReference>
<keyword evidence="6" id="KW-0547">Nucleotide-binding</keyword>
<evidence type="ECO:0000313" key="14">
    <source>
        <dbReference type="Proteomes" id="UP001209540"/>
    </source>
</evidence>
<feature type="transmembrane region" description="Helical" evidence="10">
    <location>
        <begin position="261"/>
        <end position="284"/>
    </location>
</feature>
<dbReference type="SUPFAM" id="SSF90123">
    <property type="entry name" value="ABC transporter transmembrane region"/>
    <property type="match status" value="2"/>
</dbReference>
<dbReference type="PROSITE" id="PS50893">
    <property type="entry name" value="ABC_TRANSPORTER_2"/>
    <property type="match status" value="2"/>
</dbReference>
<feature type="non-terminal residue" evidence="13">
    <location>
        <position position="1268"/>
    </location>
</feature>
<feature type="domain" description="ABC transporter" evidence="11">
    <location>
        <begin position="360"/>
        <end position="597"/>
    </location>
</feature>
<dbReference type="Proteomes" id="UP001209540">
    <property type="component" value="Unassembled WGS sequence"/>
</dbReference>
<feature type="transmembrane region" description="Helical" evidence="10">
    <location>
        <begin position="740"/>
        <end position="760"/>
    </location>
</feature>
<feature type="transmembrane region" description="Helical" evidence="10">
    <location>
        <begin position="82"/>
        <end position="106"/>
    </location>
</feature>
<dbReference type="InterPro" id="IPR036640">
    <property type="entry name" value="ABC1_TM_sf"/>
</dbReference>
<evidence type="ECO:0000259" key="12">
    <source>
        <dbReference type="PROSITE" id="PS50929"/>
    </source>
</evidence>
<keyword evidence="14" id="KW-1185">Reference proteome</keyword>
<keyword evidence="3" id="KW-0813">Transport</keyword>
<feature type="transmembrane region" description="Helical" evidence="10">
    <location>
        <begin position="158"/>
        <end position="176"/>
    </location>
</feature>
<reference evidence="13" key="2">
    <citation type="submission" date="2023-02" db="EMBL/GenBank/DDBJ databases">
        <authorList>
            <consortium name="DOE Joint Genome Institute"/>
            <person name="Mondo S.J."/>
            <person name="Chang Y."/>
            <person name="Wang Y."/>
            <person name="Ahrendt S."/>
            <person name="Andreopoulos W."/>
            <person name="Barry K."/>
            <person name="Beard J."/>
            <person name="Benny G.L."/>
            <person name="Blankenship S."/>
            <person name="Bonito G."/>
            <person name="Cuomo C."/>
            <person name="Desiro A."/>
            <person name="Gervers K.A."/>
            <person name="Hundley H."/>
            <person name="Kuo A."/>
            <person name="LaButti K."/>
            <person name="Lang B.F."/>
            <person name="Lipzen A."/>
            <person name="O'Donnell K."/>
            <person name="Pangilinan J."/>
            <person name="Reynolds N."/>
            <person name="Sandor L."/>
            <person name="Smith M.W."/>
            <person name="Tsang A."/>
            <person name="Grigoriev I.V."/>
            <person name="Stajich J.E."/>
            <person name="Spatafora J.W."/>
        </authorList>
    </citation>
    <scope>NUCLEOTIDE SEQUENCE</scope>
    <source>
        <strain evidence="13">RSA 2281</strain>
    </source>
</reference>
<reference evidence="13" key="1">
    <citation type="journal article" date="2022" name="IScience">
        <title>Evolution of zygomycete secretomes and the origins of terrestrial fungal ecologies.</title>
        <authorList>
            <person name="Chang Y."/>
            <person name="Wang Y."/>
            <person name="Mondo S."/>
            <person name="Ahrendt S."/>
            <person name="Andreopoulos W."/>
            <person name="Barry K."/>
            <person name="Beard J."/>
            <person name="Benny G.L."/>
            <person name="Blankenship S."/>
            <person name="Bonito G."/>
            <person name="Cuomo C."/>
            <person name="Desiro A."/>
            <person name="Gervers K.A."/>
            <person name="Hundley H."/>
            <person name="Kuo A."/>
            <person name="LaButti K."/>
            <person name="Lang B.F."/>
            <person name="Lipzen A."/>
            <person name="O'Donnell K."/>
            <person name="Pangilinan J."/>
            <person name="Reynolds N."/>
            <person name="Sandor L."/>
            <person name="Smith M.E."/>
            <person name="Tsang A."/>
            <person name="Grigoriev I.V."/>
            <person name="Stajich J.E."/>
            <person name="Spatafora J.W."/>
        </authorList>
    </citation>
    <scope>NUCLEOTIDE SEQUENCE</scope>
    <source>
        <strain evidence="13">RSA 2281</strain>
    </source>
</reference>
<feature type="transmembrane region" description="Helical" evidence="10">
    <location>
        <begin position="960"/>
        <end position="979"/>
    </location>
</feature>
<dbReference type="PROSITE" id="PS00211">
    <property type="entry name" value="ABC_TRANSPORTER_1"/>
    <property type="match status" value="2"/>
</dbReference>
<keyword evidence="4 10" id="KW-0812">Transmembrane</keyword>
<dbReference type="InterPro" id="IPR017871">
    <property type="entry name" value="ABC_transporter-like_CS"/>
</dbReference>
<dbReference type="AlphaFoldDB" id="A0AAD5JWK5"/>
<feature type="transmembrane region" description="Helical" evidence="10">
    <location>
        <begin position="830"/>
        <end position="856"/>
    </location>
</feature>
<dbReference type="Gene3D" id="3.40.50.300">
    <property type="entry name" value="P-loop containing nucleotide triphosphate hydrolases"/>
    <property type="match status" value="2"/>
</dbReference>
<dbReference type="PANTHER" id="PTHR43394:SF27">
    <property type="entry name" value="ATP-DEPENDENT TRANSLOCASE ABCB1-LIKE"/>
    <property type="match status" value="1"/>
</dbReference>
<feature type="non-terminal residue" evidence="13">
    <location>
        <position position="1"/>
    </location>
</feature>
<comment type="caution">
    <text evidence="13">The sequence shown here is derived from an EMBL/GenBank/DDBJ whole genome shotgun (WGS) entry which is preliminary data.</text>
</comment>
<dbReference type="Pfam" id="PF00664">
    <property type="entry name" value="ABC_membrane"/>
    <property type="match status" value="2"/>
</dbReference>
<dbReference type="EMBL" id="JAIXMP010000061">
    <property type="protein sequence ID" value="KAI9244274.1"/>
    <property type="molecule type" value="Genomic_DNA"/>
</dbReference>
<keyword evidence="13" id="KW-0378">Hydrolase</keyword>
<dbReference type="GO" id="GO:0015421">
    <property type="term" value="F:ABC-type oligopeptide transporter activity"/>
    <property type="evidence" value="ECO:0007669"/>
    <property type="project" value="TreeGrafter"/>
</dbReference>
<sequence length="1268" mass="139559">ENNKKDKKKKKEKKEKEPTILPHKLFRYATKWDLLAVVVAALGSLGIGILQPLSIIMFGDFLADFGSSMSNPDELLDNSIDIILVFVYIGTAALVGGYITHALWVLSGENQARRIRKLYVHSILRQDMTWFDKAEEGSLTTRLATDVQMIQEGISEKLGSLFQMTSLFVSGFVISFVKGWHIAVVILATVPIMGLLASSVGFYYSKLTENAQNSYAQAGSIAEQVFAGIRTVYAFSLQDRFSRRYDQELDKACATGTKRGVVMGIQLGLFMFVMFATYGLSFWYGGKLVAEGTMTGDKVMIAFFAMLMGTQAFQSVPLNLSALASACGAAYRIFEIIDRVPEIDPDSKDGIQEGTLVGDIEFRGVDFSYPTRPDIPVLKDFSVQIQAGQSIALVGSSGSGKSTTVQLLQRFYDALQGQVLIDGKDIKDYNVQWLRNQIGVVSQEPVLFNMSVRKNLMLGATDDVTEEQLIEACKKANCHSFISQLPNGYDTPVGQQGGMLSGGQKQRIAIARAILKNPSILLLDEATSALDTKSERIVQQALDAASVNRTTLMIAHRLSTIRNADLILVMQQGQVVEQGNHNELLEKNGVYAELVQKQLIALEQEDNKSDDTTLDDDDKIPSRMLERDSIISGDDIDEKEEIIINMTKRLSIASSLDGVGIERRKEIEQELKWKTTKTPFYKVLKEMRPEWPLIGLGIVGGMLAGSSFPVSSLLIGMSVTNMIDPTVENIRPGPMEGANLYAFLFVIVGLVALVGMSLQVSSFEVAGELYTRRLRSRMFQAFMKQEVAFFDVETNNTGALTSMLALDAKNVNEIIAKIVGELTNITSTAITGFVIAFVYNWILTLIVIACVPFLIVGAAYETKVELAFEDDTKKASIQTGEVAGEAIKAIRTVASLTKQEYFEKKYDKAGLRPHKLAHRKAYLGSIGYAINQGVIMYLYAVTFYASIRLLGIGKITFEEMMVTLMSVMITCFGIGRSAALASGIAKAKYSALSAFELLERQPSIDPDLEGIEPNTVQGHVEFQNVNFRYPARPDVPIFRGEFNLEGMAGKTIALVGASGCGKSTTIGLLQRWYDSLSGTVRLDEHNVQTYSLNNLRSHMALVSQEPTLFDMTITDNIRFGISDMINVTQEDIVKACTAANIHRFISSLPDGYDTRVGDKGSQLSGGQKQRIAIARALIRKPKVLLLDEATSALDSESEKLVQAAIDNVIQEGGRTTITIAHRLSTIQNADLICVIDKGKVVEQGSHWELLKLEGLYSTLVREQSLNTN</sequence>
<dbReference type="InterPro" id="IPR011527">
    <property type="entry name" value="ABC1_TM_dom"/>
</dbReference>
<keyword evidence="7" id="KW-0067">ATP-binding</keyword>
<evidence type="ECO:0000259" key="11">
    <source>
        <dbReference type="PROSITE" id="PS50893"/>
    </source>
</evidence>
<dbReference type="SUPFAM" id="SSF52540">
    <property type="entry name" value="P-loop containing nucleoside triphosphate hydrolases"/>
    <property type="match status" value="2"/>
</dbReference>
<dbReference type="InterPro" id="IPR003593">
    <property type="entry name" value="AAA+_ATPase"/>
</dbReference>